<evidence type="ECO:0000313" key="3">
    <source>
        <dbReference type="Proteomes" id="UP001418222"/>
    </source>
</evidence>
<accession>A0AAP0G8R0</accession>
<organism evidence="2 3">
    <name type="scientific">Platanthera zijinensis</name>
    <dbReference type="NCBI Taxonomy" id="2320716"/>
    <lineage>
        <taxon>Eukaryota</taxon>
        <taxon>Viridiplantae</taxon>
        <taxon>Streptophyta</taxon>
        <taxon>Embryophyta</taxon>
        <taxon>Tracheophyta</taxon>
        <taxon>Spermatophyta</taxon>
        <taxon>Magnoliopsida</taxon>
        <taxon>Liliopsida</taxon>
        <taxon>Asparagales</taxon>
        <taxon>Orchidaceae</taxon>
        <taxon>Orchidoideae</taxon>
        <taxon>Orchideae</taxon>
        <taxon>Orchidinae</taxon>
        <taxon>Platanthera</taxon>
    </lineage>
</organism>
<evidence type="ECO:0000313" key="2">
    <source>
        <dbReference type="EMBL" id="KAK8944544.1"/>
    </source>
</evidence>
<protein>
    <submittedName>
        <fullName evidence="2">Uncharacterized protein</fullName>
    </submittedName>
</protein>
<dbReference type="EMBL" id="JBBWWQ010000006">
    <property type="protein sequence ID" value="KAK8944544.1"/>
    <property type="molecule type" value="Genomic_DNA"/>
</dbReference>
<evidence type="ECO:0000256" key="1">
    <source>
        <dbReference type="SAM" id="MobiDB-lite"/>
    </source>
</evidence>
<name>A0AAP0G8R0_9ASPA</name>
<sequence length="82" mass="8938">MNNTQLSNHAVNSSLTFDIDEGTGISILLMQRSNSIKWPILQGNPMSAINILYSELSYSRNNSTNASRRSSGRDSLSTSSSV</sequence>
<proteinExistence type="predicted"/>
<comment type="caution">
    <text evidence="2">The sequence shown here is derived from an EMBL/GenBank/DDBJ whole genome shotgun (WGS) entry which is preliminary data.</text>
</comment>
<keyword evidence="3" id="KW-1185">Reference proteome</keyword>
<feature type="region of interest" description="Disordered" evidence="1">
    <location>
        <begin position="61"/>
        <end position="82"/>
    </location>
</feature>
<dbReference type="Proteomes" id="UP001418222">
    <property type="component" value="Unassembled WGS sequence"/>
</dbReference>
<gene>
    <name evidence="2" type="ORF">KSP39_PZI007818</name>
</gene>
<reference evidence="2 3" key="1">
    <citation type="journal article" date="2022" name="Nat. Plants">
        <title>Genomes of leafy and leafless Platanthera orchids illuminate the evolution of mycoheterotrophy.</title>
        <authorList>
            <person name="Li M.H."/>
            <person name="Liu K.W."/>
            <person name="Li Z."/>
            <person name="Lu H.C."/>
            <person name="Ye Q.L."/>
            <person name="Zhang D."/>
            <person name="Wang J.Y."/>
            <person name="Li Y.F."/>
            <person name="Zhong Z.M."/>
            <person name="Liu X."/>
            <person name="Yu X."/>
            <person name="Liu D.K."/>
            <person name="Tu X.D."/>
            <person name="Liu B."/>
            <person name="Hao Y."/>
            <person name="Liao X.Y."/>
            <person name="Jiang Y.T."/>
            <person name="Sun W.H."/>
            <person name="Chen J."/>
            <person name="Chen Y.Q."/>
            <person name="Ai Y."/>
            <person name="Zhai J.W."/>
            <person name="Wu S.S."/>
            <person name="Zhou Z."/>
            <person name="Hsiao Y.Y."/>
            <person name="Wu W.L."/>
            <person name="Chen Y.Y."/>
            <person name="Lin Y.F."/>
            <person name="Hsu J.L."/>
            <person name="Li C.Y."/>
            <person name="Wang Z.W."/>
            <person name="Zhao X."/>
            <person name="Zhong W.Y."/>
            <person name="Ma X.K."/>
            <person name="Ma L."/>
            <person name="Huang J."/>
            <person name="Chen G.Z."/>
            <person name="Huang M.Z."/>
            <person name="Huang L."/>
            <person name="Peng D.H."/>
            <person name="Luo Y.B."/>
            <person name="Zou S.Q."/>
            <person name="Chen S.P."/>
            <person name="Lan S."/>
            <person name="Tsai W.C."/>
            <person name="Van de Peer Y."/>
            <person name="Liu Z.J."/>
        </authorList>
    </citation>
    <scope>NUCLEOTIDE SEQUENCE [LARGE SCALE GENOMIC DNA]</scope>
    <source>
        <strain evidence="2">Lor287</strain>
    </source>
</reference>
<dbReference type="AlphaFoldDB" id="A0AAP0G8R0"/>